<dbReference type="PANTHER" id="PTHR11474:SF76">
    <property type="entry name" value="SHKT DOMAIN-CONTAINING PROTEIN"/>
    <property type="match status" value="1"/>
</dbReference>
<evidence type="ECO:0000256" key="9">
    <source>
        <dbReference type="ARBA" id="ARBA00048233"/>
    </source>
</evidence>
<dbReference type="InterPro" id="IPR008922">
    <property type="entry name" value="Di-copper_centre_dom_sf"/>
</dbReference>
<evidence type="ECO:0000259" key="11">
    <source>
        <dbReference type="PROSITE" id="PS00497"/>
    </source>
</evidence>
<dbReference type="PANTHER" id="PTHR11474">
    <property type="entry name" value="TYROSINASE FAMILY MEMBER"/>
    <property type="match status" value="1"/>
</dbReference>
<proteinExistence type="inferred from homology"/>
<dbReference type="GO" id="GO:0046872">
    <property type="term" value="F:metal ion binding"/>
    <property type="evidence" value="ECO:0007669"/>
    <property type="project" value="UniProtKB-KW"/>
</dbReference>
<dbReference type="PRINTS" id="PR00092">
    <property type="entry name" value="TYROSINASE"/>
</dbReference>
<keyword evidence="5" id="KW-0560">Oxidoreductase</keyword>
<dbReference type="OrthoDB" id="6132182at2759"/>
<evidence type="ECO:0000256" key="5">
    <source>
        <dbReference type="ARBA" id="ARBA00023002"/>
    </source>
</evidence>
<evidence type="ECO:0000256" key="3">
    <source>
        <dbReference type="ARBA" id="ARBA00011906"/>
    </source>
</evidence>
<keyword evidence="8" id="KW-0470">Melanin biosynthesis</keyword>
<keyword evidence="6" id="KW-0186">Copper</keyword>
<comment type="similarity">
    <text evidence="2">Belongs to the tyrosinase family.</text>
</comment>
<dbReference type="AlphaFoldDB" id="J4H162"/>
<evidence type="ECO:0000256" key="7">
    <source>
        <dbReference type="ARBA" id="ARBA00023033"/>
    </source>
</evidence>
<dbReference type="GO" id="GO:0042438">
    <property type="term" value="P:melanin biosynthetic process"/>
    <property type="evidence" value="ECO:0007669"/>
    <property type="project" value="UniProtKB-KW"/>
</dbReference>
<dbReference type="GeneID" id="24094380"/>
<comment type="catalytic activity">
    <reaction evidence="10">
        <text>L-tyrosine + O2 = L-dopaquinone + H2O</text>
        <dbReference type="Rhea" id="RHEA:18117"/>
        <dbReference type="ChEBI" id="CHEBI:15377"/>
        <dbReference type="ChEBI" id="CHEBI:15379"/>
        <dbReference type="ChEBI" id="CHEBI:57924"/>
        <dbReference type="ChEBI" id="CHEBI:58315"/>
        <dbReference type="EC" id="1.14.18.1"/>
    </reaction>
</comment>
<keyword evidence="13" id="KW-1185">Reference proteome</keyword>
<dbReference type="HOGENOM" id="CLU_013691_3_0_1"/>
<dbReference type="Proteomes" id="UP000006352">
    <property type="component" value="Unassembled WGS sequence"/>
</dbReference>
<dbReference type="Pfam" id="PF00264">
    <property type="entry name" value="Tyrosinase"/>
    <property type="match status" value="1"/>
</dbReference>
<evidence type="ECO:0000256" key="4">
    <source>
        <dbReference type="ARBA" id="ARBA00022723"/>
    </source>
</evidence>
<dbReference type="EC" id="1.14.18.1" evidence="3"/>
<feature type="domain" description="Tyrosinase copper-binding" evidence="11">
    <location>
        <begin position="95"/>
        <end position="112"/>
    </location>
</feature>
<evidence type="ECO:0000256" key="6">
    <source>
        <dbReference type="ARBA" id="ARBA00023008"/>
    </source>
</evidence>
<keyword evidence="7" id="KW-0503">Monooxygenase</keyword>
<keyword evidence="4" id="KW-0479">Metal-binding</keyword>
<organism evidence="12 13">
    <name type="scientific">Fibroporia radiculosa</name>
    <dbReference type="NCBI Taxonomy" id="599839"/>
    <lineage>
        <taxon>Eukaryota</taxon>
        <taxon>Fungi</taxon>
        <taxon>Dikarya</taxon>
        <taxon>Basidiomycota</taxon>
        <taxon>Agaricomycotina</taxon>
        <taxon>Agaricomycetes</taxon>
        <taxon>Polyporales</taxon>
        <taxon>Fibroporiaceae</taxon>
        <taxon>Fibroporia</taxon>
    </lineage>
</organism>
<evidence type="ECO:0000256" key="10">
    <source>
        <dbReference type="ARBA" id="ARBA00048881"/>
    </source>
</evidence>
<dbReference type="InterPro" id="IPR041640">
    <property type="entry name" value="Tyrosinase_C"/>
</dbReference>
<evidence type="ECO:0000313" key="13">
    <source>
        <dbReference type="Proteomes" id="UP000006352"/>
    </source>
</evidence>
<name>J4H162_9APHY</name>
<accession>J4H162</accession>
<dbReference type="Gene3D" id="1.10.1280.10">
    <property type="entry name" value="Di-copper center containing domain from catechol oxidase"/>
    <property type="match status" value="1"/>
</dbReference>
<evidence type="ECO:0000313" key="12">
    <source>
        <dbReference type="EMBL" id="CCL99469.1"/>
    </source>
</evidence>
<reference evidence="12 13" key="1">
    <citation type="journal article" date="2012" name="Appl. Environ. Microbiol.">
        <title>Short-read sequencing for genomic analysis of the brown rot fungus Fibroporia radiculosa.</title>
        <authorList>
            <person name="Tang J.D."/>
            <person name="Perkins A.D."/>
            <person name="Sonstegard T.S."/>
            <person name="Schroeder S.G."/>
            <person name="Burgess S.C."/>
            <person name="Diehl S.V."/>
        </authorList>
    </citation>
    <scope>NUCLEOTIDE SEQUENCE [LARGE SCALE GENOMIC DNA]</scope>
    <source>
        <strain evidence="12 13">TFFH 294</strain>
    </source>
</reference>
<gene>
    <name evidence="12" type="ORF">FIBRA_01487</name>
</gene>
<sequence>MSKATDPRPTVTGVPRLGLESVRGERRNYNDWTTSSKLVSSLYVQALQRMMSEPYADDFSWESIGGIHGLPYVRWGDSGGPNPDPDSEFGGYCTHGSVLFPTWHRPYVALFEQAVQKQAAQIAQEYTTDRQEWIREATDLRSWFWDWAAEPRVPGMPVPELLISPKTEVITPKGVVTANNPLYSHVFQHPFPVSTFPKPFSSWKQTLRYPTSGDSSAESDMKKFVSNYAANASQIRTQTYHCLTRLTTWEKFSNHTAKNDPTIANSLETIHDQMHVIIGGISPYPGHMADPTVAGFDVAFFAHHTNVDRLLALWRAINYTAWVSPGQQPDGTYTLSNSAEVDTQSDLTPFWRNQEGYWKSADIIDTNTFNYAYEDFKGTSQDPAVLAKQILLRVQALYGGDSIALAKKHASNGSIREWNVHIKFKKFELGSSFSVLVYIGETYVGSVSAFVNSRPENCANCRRNQDVEVEGFVHLTKAMVEKYTLPSLEPDDVRPILAEHISVKLEGFKPDGTPANISDDLPSLKVAVCSQLVSYGRGDEQPRPTLGDVNYHHDIFEGKPGHVPAGQW</sequence>
<dbReference type="EMBL" id="HE796933">
    <property type="protein sequence ID" value="CCL99469.1"/>
    <property type="molecule type" value="Genomic_DNA"/>
</dbReference>
<evidence type="ECO:0000256" key="8">
    <source>
        <dbReference type="ARBA" id="ARBA00023101"/>
    </source>
</evidence>
<dbReference type="STRING" id="599839.J4H162"/>
<dbReference type="RefSeq" id="XP_012178752.1">
    <property type="nucleotide sequence ID" value="XM_012323362.1"/>
</dbReference>
<evidence type="ECO:0000256" key="1">
    <source>
        <dbReference type="ARBA" id="ARBA00001973"/>
    </source>
</evidence>
<dbReference type="InterPro" id="IPR002227">
    <property type="entry name" value="Tyrosinase_Cu-bd"/>
</dbReference>
<dbReference type="InParanoid" id="J4H162"/>
<dbReference type="Pfam" id="PF18132">
    <property type="entry name" value="Tyrosinase_C"/>
    <property type="match status" value="1"/>
</dbReference>
<dbReference type="Gene3D" id="2.60.310.20">
    <property type="match status" value="1"/>
</dbReference>
<dbReference type="SUPFAM" id="SSF48056">
    <property type="entry name" value="Di-copper centre-containing domain"/>
    <property type="match status" value="1"/>
</dbReference>
<evidence type="ECO:0000256" key="2">
    <source>
        <dbReference type="ARBA" id="ARBA00009928"/>
    </source>
</evidence>
<comment type="catalytic activity">
    <reaction evidence="9">
        <text>2 L-dopa + O2 = 2 L-dopaquinone + 2 H2O</text>
        <dbReference type="Rhea" id="RHEA:34287"/>
        <dbReference type="ChEBI" id="CHEBI:15377"/>
        <dbReference type="ChEBI" id="CHEBI:15379"/>
        <dbReference type="ChEBI" id="CHEBI:57504"/>
        <dbReference type="ChEBI" id="CHEBI:57924"/>
        <dbReference type="EC" id="1.14.18.1"/>
    </reaction>
</comment>
<dbReference type="PROSITE" id="PS00497">
    <property type="entry name" value="TYROSINASE_1"/>
    <property type="match status" value="1"/>
</dbReference>
<comment type="cofactor">
    <cofactor evidence="1">
        <name>Cu(2+)</name>
        <dbReference type="ChEBI" id="CHEBI:29036"/>
    </cofactor>
</comment>
<protein>
    <recommendedName>
        <fullName evidence="3">tyrosinase</fullName>
        <ecNumber evidence="3">1.14.18.1</ecNumber>
    </recommendedName>
</protein>
<dbReference type="GO" id="GO:0004503">
    <property type="term" value="F:tyrosinase activity"/>
    <property type="evidence" value="ECO:0007669"/>
    <property type="project" value="UniProtKB-EC"/>
</dbReference>
<dbReference type="InterPro" id="IPR050316">
    <property type="entry name" value="Tyrosinase/Hemocyanin"/>
</dbReference>